<feature type="domain" description="Methyltransferase FkbM" evidence="1">
    <location>
        <begin position="13"/>
        <end position="138"/>
    </location>
</feature>
<dbReference type="InterPro" id="IPR006342">
    <property type="entry name" value="FkbM_mtfrase"/>
</dbReference>
<reference evidence="2 3" key="1">
    <citation type="submission" date="2014-12" db="EMBL/GenBank/DDBJ databases">
        <title>Whole genome sequence of Candidatus Rickettsia asemboensis strain NMRCii isolated from cat fleas in west Kenya.</title>
        <authorList>
            <person name="Jima D."/>
            <person name="Luce-Fedrow A."/>
            <person name="Yang Y."/>
            <person name="Maina A.N."/>
            <person name="Snesrud E.C."/>
            <person name="Jarman R.G."/>
            <person name="Richards A.L."/>
            <person name="Hang J."/>
        </authorList>
    </citation>
    <scope>NUCLEOTIDE SEQUENCE [LARGE SCALE GENOMIC DNA]</scope>
    <source>
        <strain evidence="2 3">NMRCii</strain>
    </source>
</reference>
<dbReference type="AlphaFoldDB" id="A0A0C2RCL2"/>
<evidence type="ECO:0000313" key="3">
    <source>
        <dbReference type="Proteomes" id="UP000031952"/>
    </source>
</evidence>
<dbReference type="NCBIfam" id="TIGR01444">
    <property type="entry name" value="fkbM_fam"/>
    <property type="match status" value="1"/>
</dbReference>
<dbReference type="InterPro" id="IPR029063">
    <property type="entry name" value="SAM-dependent_MTases_sf"/>
</dbReference>
<proteinExistence type="predicted"/>
<dbReference type="InterPro" id="IPR052514">
    <property type="entry name" value="SAM-dependent_MTase"/>
</dbReference>
<accession>A0A0C2RCL2</accession>
<dbReference type="PANTHER" id="PTHR34203:SF15">
    <property type="entry name" value="SLL1173 PROTEIN"/>
    <property type="match status" value="1"/>
</dbReference>
<dbReference type="Pfam" id="PF05050">
    <property type="entry name" value="Methyltransf_21"/>
    <property type="match status" value="1"/>
</dbReference>
<dbReference type="EMBL" id="JWSW01000044">
    <property type="protein sequence ID" value="KIJ88540.1"/>
    <property type="molecule type" value="Genomic_DNA"/>
</dbReference>
<dbReference type="SUPFAM" id="SSF53335">
    <property type="entry name" value="S-adenosyl-L-methionine-dependent methyltransferases"/>
    <property type="match status" value="1"/>
</dbReference>
<keyword evidence="3" id="KW-1185">Reference proteome</keyword>
<evidence type="ECO:0000259" key="1">
    <source>
        <dbReference type="Pfam" id="PF05050"/>
    </source>
</evidence>
<dbReference type="Gene3D" id="3.40.50.150">
    <property type="entry name" value="Vaccinia Virus protein VP39"/>
    <property type="match status" value="1"/>
</dbReference>
<protein>
    <recommendedName>
        <fullName evidence="1">Methyltransferase FkbM domain-containing protein</fullName>
    </recommendedName>
</protein>
<dbReference type="RefSeq" id="WP_041079059.1">
    <property type="nucleotide sequence ID" value="NZ_CP116496.1"/>
</dbReference>
<dbReference type="Proteomes" id="UP000031952">
    <property type="component" value="Unassembled WGS sequence"/>
</dbReference>
<comment type="caution">
    <text evidence="2">The sequence shown here is derived from an EMBL/GenBank/DDBJ whole genome shotgun (WGS) entry which is preliminary data.</text>
</comment>
<dbReference type="PANTHER" id="PTHR34203">
    <property type="entry name" value="METHYLTRANSFERASE, FKBM FAMILY PROTEIN"/>
    <property type="match status" value="1"/>
</dbReference>
<evidence type="ECO:0000313" key="2">
    <source>
        <dbReference type="EMBL" id="KIJ88540.1"/>
    </source>
</evidence>
<name>A0A0C2RCL2_9RICK</name>
<organism evidence="2 3">
    <name type="scientific">Rickettsia asembonensis</name>
    <dbReference type="NCBI Taxonomy" id="1068590"/>
    <lineage>
        <taxon>Bacteria</taxon>
        <taxon>Pseudomonadati</taxon>
        <taxon>Pseudomonadota</taxon>
        <taxon>Alphaproteobacteria</taxon>
        <taxon>Rickettsiales</taxon>
        <taxon>Rickettsiaceae</taxon>
        <taxon>Rickettsieae</taxon>
        <taxon>Rickettsia</taxon>
        <taxon>spotted fever group</taxon>
    </lineage>
</organism>
<sequence>MNQNPKILKFLRINLFLNNAENVTLYPKAAFSSNTNVAFIAKALGNVGGAHIIRSEEDKNENLEQLITVEAVSIDSINEIRTIDVLQMDIEGAEENAVYGAQKLIDRSSNLTVFQEWSPFWMKDIDTYLKFWRSRNYKIVQITLSGGLKELTDEELKSSGQIDIIMTKNLEKLISNFKPL</sequence>
<gene>
    <name evidence="2" type="ORF">SB78_05070</name>
</gene>